<evidence type="ECO:0000259" key="12">
    <source>
        <dbReference type="PROSITE" id="PS50157"/>
    </source>
</evidence>
<keyword evidence="6" id="KW-0805">Transcription regulation</keyword>
<dbReference type="Gene3D" id="3.30.160.60">
    <property type="entry name" value="Classic Zinc Finger"/>
    <property type="match status" value="3"/>
</dbReference>
<keyword evidence="9" id="KW-0539">Nucleus</keyword>
<dbReference type="Pfam" id="PF00096">
    <property type="entry name" value="zf-C2H2"/>
    <property type="match status" value="2"/>
</dbReference>
<evidence type="ECO:0000313" key="14">
    <source>
        <dbReference type="Proteomes" id="UP001627154"/>
    </source>
</evidence>
<gene>
    <name evidence="13" type="ORF">TKK_009943</name>
</gene>
<dbReference type="InterPro" id="IPR050752">
    <property type="entry name" value="C2H2-ZF_domain"/>
</dbReference>
<dbReference type="PROSITE" id="PS00028">
    <property type="entry name" value="ZINC_FINGER_C2H2_1"/>
    <property type="match status" value="4"/>
</dbReference>
<feature type="domain" description="C2H2-type" evidence="12">
    <location>
        <begin position="382"/>
        <end position="405"/>
    </location>
</feature>
<evidence type="ECO:0000256" key="6">
    <source>
        <dbReference type="ARBA" id="ARBA00023015"/>
    </source>
</evidence>
<dbReference type="GO" id="GO:0008270">
    <property type="term" value="F:zinc ion binding"/>
    <property type="evidence" value="ECO:0007669"/>
    <property type="project" value="UniProtKB-KW"/>
</dbReference>
<evidence type="ECO:0000256" key="10">
    <source>
        <dbReference type="PROSITE-ProRule" id="PRU00042"/>
    </source>
</evidence>
<evidence type="ECO:0000256" key="4">
    <source>
        <dbReference type="ARBA" id="ARBA00022771"/>
    </source>
</evidence>
<dbReference type="GO" id="GO:0005634">
    <property type="term" value="C:nucleus"/>
    <property type="evidence" value="ECO:0007669"/>
    <property type="project" value="UniProtKB-SubCell"/>
</dbReference>
<feature type="compositionally biased region" description="Polar residues" evidence="11">
    <location>
        <begin position="90"/>
        <end position="101"/>
    </location>
</feature>
<evidence type="ECO:0000256" key="9">
    <source>
        <dbReference type="ARBA" id="ARBA00023242"/>
    </source>
</evidence>
<comment type="subcellular location">
    <subcellularLocation>
        <location evidence="1">Nucleus</location>
    </subcellularLocation>
</comment>
<evidence type="ECO:0000256" key="7">
    <source>
        <dbReference type="ARBA" id="ARBA00023125"/>
    </source>
</evidence>
<evidence type="ECO:0000256" key="11">
    <source>
        <dbReference type="SAM" id="MobiDB-lite"/>
    </source>
</evidence>
<dbReference type="EMBL" id="JBJJXI010000074">
    <property type="protein sequence ID" value="KAL3396071.1"/>
    <property type="molecule type" value="Genomic_DNA"/>
</dbReference>
<dbReference type="PROSITE" id="PS50157">
    <property type="entry name" value="ZINC_FINGER_C2H2_2"/>
    <property type="match status" value="5"/>
</dbReference>
<dbReference type="PANTHER" id="PTHR24384">
    <property type="entry name" value="FINGER PUTATIVE TRANSCRIPTION FACTOR FAMILY-RELATED"/>
    <property type="match status" value="1"/>
</dbReference>
<feature type="domain" description="C2H2-type" evidence="12">
    <location>
        <begin position="295"/>
        <end position="323"/>
    </location>
</feature>
<feature type="region of interest" description="Disordered" evidence="11">
    <location>
        <begin position="263"/>
        <end position="289"/>
    </location>
</feature>
<keyword evidence="3" id="KW-0677">Repeat</keyword>
<evidence type="ECO:0000256" key="2">
    <source>
        <dbReference type="ARBA" id="ARBA00022723"/>
    </source>
</evidence>
<feature type="domain" description="C2H2-type" evidence="12">
    <location>
        <begin position="410"/>
        <end position="437"/>
    </location>
</feature>
<keyword evidence="7" id="KW-0238">DNA-binding</keyword>
<keyword evidence="2" id="KW-0479">Metal-binding</keyword>
<keyword evidence="4 10" id="KW-0863">Zinc-finger</keyword>
<evidence type="ECO:0000256" key="8">
    <source>
        <dbReference type="ARBA" id="ARBA00023163"/>
    </source>
</evidence>
<dbReference type="PANTHER" id="PTHR24384:SF189">
    <property type="entry name" value="C2H2-TYPE DOMAIN-CONTAINING PROTEIN-RELATED"/>
    <property type="match status" value="1"/>
</dbReference>
<feature type="domain" description="C2H2-type" evidence="12">
    <location>
        <begin position="352"/>
        <end position="382"/>
    </location>
</feature>
<evidence type="ECO:0000256" key="1">
    <source>
        <dbReference type="ARBA" id="ARBA00004123"/>
    </source>
</evidence>
<comment type="caution">
    <text evidence="13">The sequence shown here is derived from an EMBL/GenBank/DDBJ whole genome shotgun (WGS) entry which is preliminary data.</text>
</comment>
<proteinExistence type="predicted"/>
<feature type="compositionally biased region" description="Polar residues" evidence="11">
    <location>
        <begin position="122"/>
        <end position="134"/>
    </location>
</feature>
<reference evidence="13 14" key="1">
    <citation type="journal article" date="2024" name="bioRxiv">
        <title>A reference genome for Trichogramma kaykai: A tiny desert-dwelling parasitoid wasp with competing sex-ratio distorters.</title>
        <authorList>
            <person name="Culotta J."/>
            <person name="Lindsey A.R."/>
        </authorList>
    </citation>
    <scope>NUCLEOTIDE SEQUENCE [LARGE SCALE GENOMIC DNA]</scope>
    <source>
        <strain evidence="13 14">KSX58</strain>
    </source>
</reference>
<organism evidence="13 14">
    <name type="scientific">Trichogramma kaykai</name>
    <dbReference type="NCBI Taxonomy" id="54128"/>
    <lineage>
        <taxon>Eukaryota</taxon>
        <taxon>Metazoa</taxon>
        <taxon>Ecdysozoa</taxon>
        <taxon>Arthropoda</taxon>
        <taxon>Hexapoda</taxon>
        <taxon>Insecta</taxon>
        <taxon>Pterygota</taxon>
        <taxon>Neoptera</taxon>
        <taxon>Endopterygota</taxon>
        <taxon>Hymenoptera</taxon>
        <taxon>Apocrita</taxon>
        <taxon>Proctotrupomorpha</taxon>
        <taxon>Chalcidoidea</taxon>
        <taxon>Trichogrammatidae</taxon>
        <taxon>Trichogramma</taxon>
    </lineage>
</organism>
<keyword evidence="8" id="KW-0804">Transcription</keyword>
<evidence type="ECO:0000256" key="3">
    <source>
        <dbReference type="ARBA" id="ARBA00022737"/>
    </source>
</evidence>
<keyword evidence="14" id="KW-1185">Reference proteome</keyword>
<dbReference type="SMART" id="SM00355">
    <property type="entry name" value="ZnF_C2H2"/>
    <property type="match status" value="8"/>
</dbReference>
<evidence type="ECO:0000256" key="5">
    <source>
        <dbReference type="ARBA" id="ARBA00022833"/>
    </source>
</evidence>
<name>A0ABD2WUC1_9HYME</name>
<evidence type="ECO:0000313" key="13">
    <source>
        <dbReference type="EMBL" id="KAL3396071.1"/>
    </source>
</evidence>
<dbReference type="AlphaFoldDB" id="A0ABD2WUC1"/>
<dbReference type="InterPro" id="IPR013087">
    <property type="entry name" value="Znf_C2H2_type"/>
</dbReference>
<protein>
    <recommendedName>
        <fullName evidence="12">C2H2-type domain-containing protein</fullName>
    </recommendedName>
</protein>
<dbReference type="InterPro" id="IPR036236">
    <property type="entry name" value="Znf_C2H2_sf"/>
</dbReference>
<accession>A0ABD2WUC1</accession>
<dbReference type="SUPFAM" id="SSF57667">
    <property type="entry name" value="beta-beta-alpha zinc fingers"/>
    <property type="match status" value="3"/>
</dbReference>
<feature type="region of interest" description="Disordered" evidence="11">
    <location>
        <begin position="90"/>
        <end position="147"/>
    </location>
</feature>
<dbReference type="GO" id="GO:0003677">
    <property type="term" value="F:DNA binding"/>
    <property type="evidence" value="ECO:0007669"/>
    <property type="project" value="UniProtKB-KW"/>
</dbReference>
<keyword evidence="5" id="KW-0862">Zinc</keyword>
<dbReference type="Proteomes" id="UP001627154">
    <property type="component" value="Unassembled WGS sequence"/>
</dbReference>
<feature type="domain" description="C2H2-type" evidence="12">
    <location>
        <begin position="437"/>
        <end position="463"/>
    </location>
</feature>
<sequence>MDHYQQTYSYCMYCLDMFPSGTLEHHLHSVCAGYRLAMKTNILPVWIPFQVNNIDNQTLHGVSLGTGSNFEEGQNENVSYIQNIIMNSHQTSSDDVSNTEPTSEEPQNENDTYPQENIMDGDQSSNDDVSSTEPNYEEPQNENDTYSQDNIMDCQQTSCSGDLSTELNCEGSQDENDDYNRTSCDGSLTELNCEEPKDEMDGNYVCNDCPTCSRYKRNHRYGSKGRLIWHIQTSHLSHYQRLYSCDEHQLLFINQKTLREHMKTDHRKRKNNMDKNPPAQTSNLAAHDETPHEGFQCNVCGKMFKNRGQLYAHHRSVHGPIKYIYGLCGHVLKKISTLNLHLKGIHSNEKNFTCPVENCSRSFTTKHVLSQHHKYVHQPKSHQCNECSKKFGSKSHLTHHKKNVHGPKTFPCDKCPKLFHTKSRLMEHQEIHGAKDHECDVCGKKFTTDRRMNRHRSKYHEHE</sequence>